<keyword evidence="1" id="KW-1017">Isopeptide bond</keyword>
<dbReference type="CDD" id="cd09531">
    <property type="entry name" value="SAM_CS047"/>
    <property type="match status" value="1"/>
</dbReference>
<feature type="region of interest" description="Disordered" evidence="4">
    <location>
        <begin position="104"/>
        <end position="152"/>
    </location>
</feature>
<dbReference type="SUPFAM" id="SSF47769">
    <property type="entry name" value="SAM/Pointed domain"/>
    <property type="match status" value="1"/>
</dbReference>
<proteinExistence type="predicted"/>
<dbReference type="GeneTree" id="ENSGT00390000005773"/>
<keyword evidence="7" id="KW-1185">Reference proteome</keyword>
<evidence type="ECO:0000256" key="2">
    <source>
        <dbReference type="ARBA" id="ARBA00022553"/>
    </source>
</evidence>
<reference evidence="6 7" key="1">
    <citation type="submission" date="2020-10" db="EMBL/GenBank/DDBJ databases">
        <title>Pygocentrus nattereri (red-bellied piranha) genome, fPygNat1, primary haplotype.</title>
        <authorList>
            <person name="Myers G."/>
            <person name="Meyer A."/>
            <person name="Karagic N."/>
            <person name="Pippel M."/>
            <person name="Winkler S."/>
            <person name="Tracey A."/>
            <person name="Wood J."/>
            <person name="Formenti G."/>
            <person name="Howe K."/>
            <person name="Fedrigo O."/>
            <person name="Jarvis E.D."/>
        </authorList>
    </citation>
    <scope>NUCLEOTIDE SEQUENCE [LARGE SCALE GENOMIC DNA]</scope>
</reference>
<dbReference type="GO" id="GO:0005634">
    <property type="term" value="C:nucleus"/>
    <property type="evidence" value="ECO:0007669"/>
    <property type="project" value="TreeGrafter"/>
</dbReference>
<dbReference type="PANTHER" id="PTHR21359:SF1">
    <property type="entry name" value="DUF5577 DOMAIN-CONTAINING PROTEIN"/>
    <property type="match status" value="1"/>
</dbReference>
<dbReference type="InterPro" id="IPR039161">
    <property type="entry name" value="C19orf47-like"/>
</dbReference>
<dbReference type="Gene3D" id="1.10.150.50">
    <property type="entry name" value="Transcription Factor, Ets-1"/>
    <property type="match status" value="1"/>
</dbReference>
<dbReference type="Pfam" id="PF17740">
    <property type="entry name" value="DUF5577"/>
    <property type="match status" value="1"/>
</dbReference>
<reference evidence="6" key="3">
    <citation type="submission" date="2025-09" db="UniProtKB">
        <authorList>
            <consortium name="Ensembl"/>
        </authorList>
    </citation>
    <scope>IDENTIFICATION</scope>
</reference>
<dbReference type="OMA" id="DHRIQKN"/>
<gene>
    <name evidence="6" type="primary">C19orf47</name>
</gene>
<dbReference type="InterPro" id="IPR041477">
    <property type="entry name" value="DUF5577"/>
</dbReference>
<dbReference type="Proteomes" id="UP001501920">
    <property type="component" value="Chromosome 7"/>
</dbReference>
<keyword evidence="3" id="KW-0832">Ubl conjugation</keyword>
<dbReference type="InterPro" id="IPR013761">
    <property type="entry name" value="SAM/pointed_sf"/>
</dbReference>
<evidence type="ECO:0000259" key="5">
    <source>
        <dbReference type="Pfam" id="PF17740"/>
    </source>
</evidence>
<protein>
    <recommendedName>
        <fullName evidence="5">DUF5577 domain-containing protein</fullName>
    </recommendedName>
</protein>
<evidence type="ECO:0000256" key="3">
    <source>
        <dbReference type="ARBA" id="ARBA00022843"/>
    </source>
</evidence>
<feature type="compositionally biased region" description="Polar residues" evidence="4">
    <location>
        <begin position="319"/>
        <end position="335"/>
    </location>
</feature>
<dbReference type="Pfam" id="PF18017">
    <property type="entry name" value="SAM_4"/>
    <property type="match status" value="1"/>
</dbReference>
<reference evidence="6" key="2">
    <citation type="submission" date="2025-08" db="UniProtKB">
        <authorList>
            <consortium name="Ensembl"/>
        </authorList>
    </citation>
    <scope>IDENTIFICATION</scope>
</reference>
<sequence>MTTSEWIQFFKDAGIPPGLAVNYAVSFVDNRIQKNMLMDLSKEIMMDLGITVIGDIIAILKHAKHVYRQDMCKMATEAISSGQTSVQAELRRTANTPATRMIANALSRDSPPSTPARRSDNRLSVTVSNNSAKAVVSQPADEENSSPVKRRRVTAEMEGKYIINMPKGTTARTRRILAQQAKKGFGRFGSYKHDGILFSRLGKVDDDEEAEKKVGDGASGDGEEDSDGEGSVLQYAGVLKRPPPPSKKEPVAQKSETAAMYRLGNKFKTTPPSESTPPTPSSTSSGQEGVPKLSVMQRLGKAPSASSGPATSSPVAGQSADTQDSRVTSSRSKAQGSFALASPKVSSSTGTGRDCHGAQMDAGTVSVFKRLGAKKT</sequence>
<accession>A0A3B4E7R7</accession>
<feature type="region of interest" description="Disordered" evidence="4">
    <location>
        <begin position="206"/>
        <end position="376"/>
    </location>
</feature>
<evidence type="ECO:0000256" key="4">
    <source>
        <dbReference type="SAM" id="MobiDB-lite"/>
    </source>
</evidence>
<feature type="domain" description="DUF5577" evidence="5">
    <location>
        <begin position="89"/>
        <end position="372"/>
    </location>
</feature>
<evidence type="ECO:0000313" key="7">
    <source>
        <dbReference type="Proteomes" id="UP001501920"/>
    </source>
</evidence>
<dbReference type="InterPro" id="IPR040772">
    <property type="entry name" value="C19orf47_SAM"/>
</dbReference>
<dbReference type="AlphaFoldDB" id="A0A3B4E7R7"/>
<evidence type="ECO:0000313" key="6">
    <source>
        <dbReference type="Ensembl" id="ENSPNAP00000031723.2"/>
    </source>
</evidence>
<dbReference type="FunFam" id="1.10.150.50:FF:000041">
    <property type="entry name" value="Chromosome 19 C19orf47 homolog"/>
    <property type="match status" value="1"/>
</dbReference>
<dbReference type="PANTHER" id="PTHR21359">
    <property type="entry name" value="DUF5577 DOMAIN-CONTAINING PROTEIN"/>
    <property type="match status" value="1"/>
</dbReference>
<evidence type="ECO:0000256" key="1">
    <source>
        <dbReference type="ARBA" id="ARBA00022499"/>
    </source>
</evidence>
<organism evidence="6 7">
    <name type="scientific">Pygocentrus nattereri</name>
    <name type="common">Red-bellied piranha</name>
    <dbReference type="NCBI Taxonomy" id="42514"/>
    <lineage>
        <taxon>Eukaryota</taxon>
        <taxon>Metazoa</taxon>
        <taxon>Chordata</taxon>
        <taxon>Craniata</taxon>
        <taxon>Vertebrata</taxon>
        <taxon>Euteleostomi</taxon>
        <taxon>Actinopterygii</taxon>
        <taxon>Neopterygii</taxon>
        <taxon>Teleostei</taxon>
        <taxon>Ostariophysi</taxon>
        <taxon>Characiformes</taxon>
        <taxon>Characoidei</taxon>
        <taxon>Pygocentrus</taxon>
    </lineage>
</organism>
<name>A0A3B4E7R7_PYGNA</name>
<feature type="compositionally biased region" description="Polar residues" evidence="4">
    <location>
        <begin position="122"/>
        <end position="132"/>
    </location>
</feature>
<keyword evidence="2" id="KW-0597">Phosphoprotein</keyword>
<feature type="compositionally biased region" description="Low complexity" evidence="4">
    <location>
        <begin position="300"/>
        <end position="317"/>
    </location>
</feature>
<dbReference type="Ensembl" id="ENSPNAT00000020962.2">
    <property type="protein sequence ID" value="ENSPNAP00000031723.2"/>
    <property type="gene ID" value="ENSPNAG00000019248.2"/>
</dbReference>